<reference evidence="2" key="1">
    <citation type="submission" date="2012-11" db="EMBL/GenBank/DDBJ databases">
        <title>Dependencies among metagenomic species, viruses, plasmids and units of genetic variation.</title>
        <authorList>
            <person name="Nielsen H.B."/>
            <person name="Almeida M."/>
            <person name="Juncker A.S."/>
            <person name="Rasmussen S."/>
            <person name="Li J."/>
            <person name="Sunagawa S."/>
            <person name="Plichta D."/>
            <person name="Gautier L."/>
            <person name="Le Chatelier E."/>
            <person name="Peletier E."/>
            <person name="Bonde I."/>
            <person name="Nielsen T."/>
            <person name="Manichanh C."/>
            <person name="Arumugam M."/>
            <person name="Batto J."/>
            <person name="Santos M.B.Q.D."/>
            <person name="Blom N."/>
            <person name="Borruel N."/>
            <person name="Burgdorf K.S."/>
            <person name="Boumezbeur F."/>
            <person name="Casellas F."/>
            <person name="Dore J."/>
            <person name="Guarner F."/>
            <person name="Hansen T."/>
            <person name="Hildebrand F."/>
            <person name="Kaas R.S."/>
            <person name="Kennedy S."/>
            <person name="Kristiansen K."/>
            <person name="Kultima J.R."/>
            <person name="Leonard P."/>
            <person name="Levenez F."/>
            <person name="Lund O."/>
            <person name="Moumen B."/>
            <person name="Le Paslier D."/>
            <person name="Pons N."/>
            <person name="Pedersen O."/>
            <person name="Prifti E."/>
            <person name="Qin J."/>
            <person name="Raes J."/>
            <person name="Tap J."/>
            <person name="Tims S."/>
            <person name="Ussery D.W."/>
            <person name="Yamada T."/>
            <person name="MetaHit consortium"/>
            <person name="Renault P."/>
            <person name="Sicheritz-Ponten T."/>
            <person name="Bork P."/>
            <person name="Wang J."/>
            <person name="Brunak S."/>
            <person name="Ehrlich S.D."/>
        </authorList>
    </citation>
    <scope>NUCLEOTIDE SEQUENCE [LARGE SCALE GENOMIC DNA]</scope>
</reference>
<sequence length="53" mass="5752">MIALNILLGVLAFVCLLFIVGEPKPPISDRKRGHITTAFVAIVFLIIAANTIF</sequence>
<evidence type="ECO:0000313" key="3">
    <source>
        <dbReference type="Proteomes" id="UP000018162"/>
    </source>
</evidence>
<dbReference type="Proteomes" id="UP000018162">
    <property type="component" value="Unassembled WGS sequence"/>
</dbReference>
<comment type="caution">
    <text evidence="2">The sequence shown here is derived from an EMBL/GenBank/DDBJ whole genome shotgun (WGS) entry which is preliminary data.</text>
</comment>
<keyword evidence="1" id="KW-0472">Membrane</keyword>
<evidence type="ECO:0000313" key="2">
    <source>
        <dbReference type="EMBL" id="CDC74993.1"/>
    </source>
</evidence>
<accession>R6TNL4</accession>
<feature type="transmembrane region" description="Helical" evidence="1">
    <location>
        <begin position="33"/>
        <end position="52"/>
    </location>
</feature>
<protein>
    <submittedName>
        <fullName evidence="2">Uncharacterized protein</fullName>
    </submittedName>
</protein>
<dbReference type="EMBL" id="CBFV010000091">
    <property type="protein sequence ID" value="CDC74993.1"/>
    <property type="molecule type" value="Genomic_DNA"/>
</dbReference>
<keyword evidence="1" id="KW-0812">Transmembrane</keyword>
<name>R6TNL4_9FIRM</name>
<keyword evidence="1" id="KW-1133">Transmembrane helix</keyword>
<evidence type="ECO:0000256" key="1">
    <source>
        <dbReference type="SAM" id="Phobius"/>
    </source>
</evidence>
<organism evidence="2 3">
    <name type="scientific">Agathobacter rectalis CAG:36</name>
    <dbReference type="NCBI Taxonomy" id="1263079"/>
    <lineage>
        <taxon>Bacteria</taxon>
        <taxon>Bacillati</taxon>
        <taxon>Bacillota</taxon>
        <taxon>Clostridia</taxon>
        <taxon>Lachnospirales</taxon>
        <taxon>Lachnospiraceae</taxon>
        <taxon>Agathobacter</taxon>
    </lineage>
</organism>
<dbReference type="AlphaFoldDB" id="R6TNL4"/>
<gene>
    <name evidence="2" type="ORF">BN626_01910</name>
</gene>
<proteinExistence type="predicted"/>